<keyword evidence="3" id="KW-1185">Reference proteome</keyword>
<proteinExistence type="predicted"/>
<comment type="caution">
    <text evidence="2">The sequence shown here is derived from an EMBL/GenBank/DDBJ whole genome shotgun (WGS) entry which is preliminary data.</text>
</comment>
<protein>
    <submittedName>
        <fullName evidence="2">DUF4019 domain-containing protein</fullName>
    </submittedName>
</protein>
<sequence length="140" mass="15129">MKSLAAVVAVCAGIVIAPTAAAQRASAVHKGQEAAVAWLDLLDSGQYAASWDQAADQLQRTVSRPAWIALVRERRAPLGPVLARRLKWASYTETLPDLAVGQSVVLEYETRFENKVSAVETVTPVKDARGVWKVGAYSIR</sequence>
<evidence type="ECO:0000313" key="3">
    <source>
        <dbReference type="Proteomes" id="UP001198701"/>
    </source>
</evidence>
<keyword evidence="1" id="KW-0732">Signal</keyword>
<reference evidence="2 3" key="1">
    <citation type="submission" date="2021-11" db="EMBL/GenBank/DDBJ databases">
        <authorList>
            <person name="Huq M.A."/>
        </authorList>
    </citation>
    <scope>NUCLEOTIDE SEQUENCE [LARGE SCALE GENOMIC DNA]</scope>
    <source>
        <strain evidence="2 3">MAHUQ-52</strain>
    </source>
</reference>
<gene>
    <name evidence="2" type="ORF">LMJ30_19425</name>
</gene>
<organism evidence="2 3">
    <name type="scientific">Massilia agrisoli</name>
    <dbReference type="NCBI Taxonomy" id="2892444"/>
    <lineage>
        <taxon>Bacteria</taxon>
        <taxon>Pseudomonadati</taxon>
        <taxon>Pseudomonadota</taxon>
        <taxon>Betaproteobacteria</taxon>
        <taxon>Burkholderiales</taxon>
        <taxon>Oxalobacteraceae</taxon>
        <taxon>Telluria group</taxon>
        <taxon>Massilia</taxon>
    </lineage>
</organism>
<dbReference type="Proteomes" id="UP001198701">
    <property type="component" value="Unassembled WGS sequence"/>
</dbReference>
<dbReference type="EMBL" id="JAJHPV010000021">
    <property type="protein sequence ID" value="MCC6073107.1"/>
    <property type="molecule type" value="Genomic_DNA"/>
</dbReference>
<feature type="chain" id="PRO_5047252925" evidence="1">
    <location>
        <begin position="23"/>
        <end position="140"/>
    </location>
</feature>
<name>A0ABS8IZ68_9BURK</name>
<accession>A0ABS8IZ68</accession>
<evidence type="ECO:0000313" key="2">
    <source>
        <dbReference type="EMBL" id="MCC6073107.1"/>
    </source>
</evidence>
<feature type="signal peptide" evidence="1">
    <location>
        <begin position="1"/>
        <end position="22"/>
    </location>
</feature>
<dbReference type="RefSeq" id="WP_229434224.1">
    <property type="nucleotide sequence ID" value="NZ_JAJHPV010000021.1"/>
</dbReference>
<dbReference type="InterPro" id="IPR025091">
    <property type="entry name" value="DUF4019"/>
</dbReference>
<dbReference type="Pfam" id="PF13211">
    <property type="entry name" value="DUF4019"/>
    <property type="match status" value="1"/>
</dbReference>
<evidence type="ECO:0000256" key="1">
    <source>
        <dbReference type="SAM" id="SignalP"/>
    </source>
</evidence>